<proteinExistence type="predicted"/>
<evidence type="ECO:0000313" key="2">
    <source>
        <dbReference type="Proteomes" id="UP000233332"/>
    </source>
</evidence>
<organism evidence="1 2">
    <name type="scientific">Thalassospira lohafexi</name>
    <dbReference type="NCBI Taxonomy" id="744227"/>
    <lineage>
        <taxon>Bacteria</taxon>
        <taxon>Pseudomonadati</taxon>
        <taxon>Pseudomonadota</taxon>
        <taxon>Alphaproteobacteria</taxon>
        <taxon>Rhodospirillales</taxon>
        <taxon>Thalassospiraceae</taxon>
        <taxon>Thalassospira</taxon>
    </lineage>
</organism>
<dbReference type="AlphaFoldDB" id="A0A2N3L213"/>
<keyword evidence="2" id="KW-1185">Reference proteome</keyword>
<comment type="caution">
    <text evidence="1">The sequence shown here is derived from an EMBL/GenBank/DDBJ whole genome shotgun (WGS) entry which is preliminary data.</text>
</comment>
<dbReference type="Proteomes" id="UP000233332">
    <property type="component" value="Unassembled WGS sequence"/>
</dbReference>
<dbReference type="EMBL" id="NXGX01000009">
    <property type="protein sequence ID" value="PKR56848.1"/>
    <property type="molecule type" value="Genomic_DNA"/>
</dbReference>
<sequence length="453" mass="50572">MKHHLLHWSRRLSFLPTYVLVLAGSVMFAIWVTGAGTAQADNLDQVLYRFENRALTLGRYGSVSGFQRKLFVEAARCKDGPVAVYGKADGIVGAKTRQAIVDLQPCLNSAVRAAVGAEQYGAITVGLWRLLMPADISPPDAIERANQLTFALEGTDYDVIQFNFCQSKNPRSGKRFLEGDPYCHTNDPRAYLTWGPRGATAGAGAEIQQIIFATERANPGLLQSVFGPLTEDMHRLALGNNDAAFDILCSIWIDTAQREDFKRRFAEYGAREEVQRAYRQVYDAANADGGKIARFFKLYGALRPIIKRDPTEIDLAFFIDRATHGSVPPGDISQLVDRMTSFATRTRNLPSPGELRKQLAAWLPTHHKYNDRLARDAIFLIDDPDVILSDAHRRMWQQRSGLKASDFGLSDQRQVASYPVAAPTGYEKIEKFYTVLPEDKRACPSTVRSARRP</sequence>
<name>A0A2N3L213_9PROT</name>
<accession>A0A2N3L213</accession>
<gene>
    <name evidence="1" type="ORF">COO92_19305</name>
</gene>
<evidence type="ECO:0008006" key="3">
    <source>
        <dbReference type="Google" id="ProtNLM"/>
    </source>
</evidence>
<protein>
    <recommendedName>
        <fullName evidence="3">Peptidoglycan binding-like domain-containing protein</fullName>
    </recommendedName>
</protein>
<reference evidence="1 2" key="1">
    <citation type="submission" date="2017-09" db="EMBL/GenBank/DDBJ databases">
        <title>Biodiversity and function of Thalassospira species in the particle-attached aromatic-hydrocarbon-degrading consortia from the surface seawater of the China South Sea.</title>
        <authorList>
            <person name="Dong C."/>
            <person name="Lai Q."/>
            <person name="Shao Z."/>
        </authorList>
    </citation>
    <scope>NUCLEOTIDE SEQUENCE [LARGE SCALE GENOMIC DNA]</scope>
    <source>
        <strain evidence="1 2">139Z-12</strain>
    </source>
</reference>
<evidence type="ECO:0000313" key="1">
    <source>
        <dbReference type="EMBL" id="PKR56848.1"/>
    </source>
</evidence>